<dbReference type="Pfam" id="PF00620">
    <property type="entry name" value="RhoGAP"/>
    <property type="match status" value="1"/>
</dbReference>
<dbReference type="PANTHER" id="PTHR46265:SF20">
    <property type="entry name" value="RHO GTPASE ACTIVATION PROTEIN, PH DOMAIN-LIKE, TERNARY COMPLEX FACTOR MIP1, LEUCINE-ZIPPER-RELATED"/>
    <property type="match status" value="1"/>
</dbReference>
<dbReference type="Gene3D" id="1.10.555.10">
    <property type="entry name" value="Rho GTPase activation protein"/>
    <property type="match status" value="1"/>
</dbReference>
<evidence type="ECO:0000313" key="6">
    <source>
        <dbReference type="EMBL" id="PWA95241.1"/>
    </source>
</evidence>
<dbReference type="InterPro" id="IPR000198">
    <property type="entry name" value="RhoGAP_dom"/>
</dbReference>
<dbReference type="InterPro" id="IPR052799">
    <property type="entry name" value="Rho_GAP_Regulators"/>
</dbReference>
<dbReference type="GO" id="GO:0005096">
    <property type="term" value="F:GTPase activator activity"/>
    <property type="evidence" value="ECO:0007669"/>
    <property type="project" value="UniProtKB-KW"/>
</dbReference>
<dbReference type="PANTHER" id="PTHR46265">
    <property type="entry name" value="RHO GTPASE-ACTIVATING PROTEIN 7"/>
    <property type="match status" value="1"/>
</dbReference>
<feature type="domain" description="PH" evidence="4">
    <location>
        <begin position="95"/>
        <end position="132"/>
    </location>
</feature>
<dbReference type="PROSITE" id="PS50003">
    <property type="entry name" value="PH_DOMAIN"/>
    <property type="match status" value="2"/>
</dbReference>
<comment type="caution">
    <text evidence="6">The sequence shown here is derived from an EMBL/GenBank/DDBJ whole genome shotgun (WGS) entry which is preliminary data.</text>
</comment>
<feature type="compositionally biased region" description="Polar residues" evidence="3">
    <location>
        <begin position="875"/>
        <end position="889"/>
    </location>
</feature>
<dbReference type="OrthoDB" id="2157866at2759"/>
<dbReference type="PROSITE" id="PS50238">
    <property type="entry name" value="RHOGAP"/>
    <property type="match status" value="1"/>
</dbReference>
<dbReference type="InterPro" id="IPR025757">
    <property type="entry name" value="MIP1_Leuzipper"/>
</dbReference>
<feature type="compositionally biased region" description="Basic and acidic residues" evidence="3">
    <location>
        <begin position="861"/>
        <end position="874"/>
    </location>
</feature>
<protein>
    <submittedName>
        <fullName evidence="6">Rho GTPase activation protein, PH domain-like, Ternary complex factor MIP1, leucine-zipper</fullName>
    </submittedName>
</protein>
<proteinExistence type="predicted"/>
<feature type="compositionally biased region" description="Basic and acidic residues" evidence="3">
    <location>
        <begin position="779"/>
        <end position="797"/>
    </location>
</feature>
<dbReference type="EMBL" id="PKPP01000256">
    <property type="protein sequence ID" value="PWA95241.1"/>
    <property type="molecule type" value="Genomic_DNA"/>
</dbReference>
<feature type="compositionally biased region" description="Polar residues" evidence="3">
    <location>
        <begin position="1"/>
        <end position="48"/>
    </location>
</feature>
<feature type="domain" description="Rho-GAP" evidence="5">
    <location>
        <begin position="370"/>
        <end position="569"/>
    </location>
</feature>
<dbReference type="InterPro" id="IPR011993">
    <property type="entry name" value="PH-like_dom_sf"/>
</dbReference>
<feature type="compositionally biased region" description="Acidic residues" evidence="3">
    <location>
        <begin position="610"/>
        <end position="629"/>
    </location>
</feature>
<evidence type="ECO:0000313" key="7">
    <source>
        <dbReference type="Proteomes" id="UP000245207"/>
    </source>
</evidence>
<dbReference type="InterPro" id="IPR008936">
    <property type="entry name" value="Rho_GTPase_activation_prot"/>
</dbReference>
<dbReference type="SUPFAM" id="SSF48350">
    <property type="entry name" value="GTPase activation domain, GAP"/>
    <property type="match status" value="1"/>
</dbReference>
<evidence type="ECO:0000256" key="3">
    <source>
        <dbReference type="SAM" id="MobiDB-lite"/>
    </source>
</evidence>
<evidence type="ECO:0000256" key="1">
    <source>
        <dbReference type="ARBA" id="ARBA00022468"/>
    </source>
</evidence>
<dbReference type="Proteomes" id="UP000245207">
    <property type="component" value="Unassembled WGS sequence"/>
</dbReference>
<name>A0A2U1QB63_ARTAN</name>
<dbReference type="STRING" id="35608.A0A2U1QB63"/>
<dbReference type="SMART" id="SM00233">
    <property type="entry name" value="PH"/>
    <property type="match status" value="2"/>
</dbReference>
<organism evidence="6 7">
    <name type="scientific">Artemisia annua</name>
    <name type="common">Sweet wormwood</name>
    <dbReference type="NCBI Taxonomy" id="35608"/>
    <lineage>
        <taxon>Eukaryota</taxon>
        <taxon>Viridiplantae</taxon>
        <taxon>Streptophyta</taxon>
        <taxon>Embryophyta</taxon>
        <taxon>Tracheophyta</taxon>
        <taxon>Spermatophyta</taxon>
        <taxon>Magnoliopsida</taxon>
        <taxon>eudicotyledons</taxon>
        <taxon>Gunneridae</taxon>
        <taxon>Pentapetalae</taxon>
        <taxon>asterids</taxon>
        <taxon>campanulids</taxon>
        <taxon>Asterales</taxon>
        <taxon>Asteraceae</taxon>
        <taxon>Asteroideae</taxon>
        <taxon>Anthemideae</taxon>
        <taxon>Artemisiinae</taxon>
        <taxon>Artemisia</taxon>
    </lineage>
</organism>
<feature type="region of interest" description="Disordered" evidence="3">
    <location>
        <begin position="324"/>
        <end position="360"/>
    </location>
</feature>
<evidence type="ECO:0000259" key="4">
    <source>
        <dbReference type="PROSITE" id="PS50003"/>
    </source>
</evidence>
<feature type="compositionally biased region" description="Basic and acidic residues" evidence="3">
    <location>
        <begin position="49"/>
        <end position="66"/>
    </location>
</feature>
<dbReference type="CDD" id="cd00159">
    <property type="entry name" value="RhoGAP"/>
    <property type="match status" value="1"/>
</dbReference>
<sequence length="889" mass="97562">MPNSKTNASDPKNSADSKNNTSVSKNNAADTKSNNADQKNNVALTKSDSNSKIDGCDWKSKVDSKANADASPPQGDGSGGFPQSLERQSSRTGNKVYKSGPLFLSSKGIGWTSWKKRWFILTETSLVFFRSDPTFSLIQNASTEKGGEANLTLGGIDLNSSGSVIVKADKKLLTVLFPDGRDGRSFTLKGDGGGGFPQSLERQSSRTGNKVYKSGPLFLSSKGIGWTSWKKRWFILTETSLVFFRSDPTFLLIQNASIEKGGEANLTLGGIDLNSSGSVVVKADKKLLTVSFPDGRDGRSFTLKAETSEDLHEWKTALEEALENAPSAGTGMGQTGISKNEKGENADGPHEQSKDRSSAKSMVLGRPVLLALEDVDGTPSFLEKALRYVEDYGIKVEGILRQAADVELVERRIRDYEQGKKEFTEDEDGHVIGDCIKFVLRELPSSPVPASCCKALLQAYRTDRGSRVNNMRAAICDTFPEPNRRLLQRILMTMEAVAENKDVNRMSVSAVAACMSPLLLRPLLAGEVDLDSEFNMGGDGSAQLMQAAAAANHAQAIIITLLEEYDNIFGHLISISLTSFFKKVAIIFCLDIKEGDMLSDLYSDSYESGSESEELSDDYEDEDDEDGDYSSDGSRDSEHASNTAKKKVPIDNIDAISEERDEIFRLETLKADLTKKIESETRHNSILKEELLSKKDALGDRYIALEQEVATLKEQLQKERELRKVLEAGLMMSKKILPLPGSIDDKTKSDLEDIAQAEAEVISLQQKVDDLEVQLNHGKVKDKEKDREARKSKDKFQSRSMQQSNSRKGESGMNKSASATEKRSNSRGEAANTNSALSKITNRLSFLKEKRNQMTNELETEDNKGQSSQKHDDGSGNQSPADSSSQQHQ</sequence>
<dbReference type="AlphaFoldDB" id="A0A2U1QB63"/>
<reference evidence="6 7" key="1">
    <citation type="journal article" date="2018" name="Mol. Plant">
        <title>The genome of Artemisia annua provides insight into the evolution of Asteraceae family and artemisinin biosynthesis.</title>
        <authorList>
            <person name="Shen Q."/>
            <person name="Zhang L."/>
            <person name="Liao Z."/>
            <person name="Wang S."/>
            <person name="Yan T."/>
            <person name="Shi P."/>
            <person name="Liu M."/>
            <person name="Fu X."/>
            <person name="Pan Q."/>
            <person name="Wang Y."/>
            <person name="Lv Z."/>
            <person name="Lu X."/>
            <person name="Zhang F."/>
            <person name="Jiang W."/>
            <person name="Ma Y."/>
            <person name="Chen M."/>
            <person name="Hao X."/>
            <person name="Li L."/>
            <person name="Tang Y."/>
            <person name="Lv G."/>
            <person name="Zhou Y."/>
            <person name="Sun X."/>
            <person name="Brodelius P.E."/>
            <person name="Rose J.K.C."/>
            <person name="Tang K."/>
        </authorList>
    </citation>
    <scope>NUCLEOTIDE SEQUENCE [LARGE SCALE GENOMIC DNA]</scope>
    <source>
        <strain evidence="7">cv. Huhao1</strain>
        <tissue evidence="6">Leaf</tissue>
    </source>
</reference>
<dbReference type="Pfam" id="PF14389">
    <property type="entry name" value="Lzipper-MIP1"/>
    <property type="match status" value="1"/>
</dbReference>
<gene>
    <name evidence="6" type="ORF">CTI12_AA023150</name>
</gene>
<evidence type="ECO:0000259" key="5">
    <source>
        <dbReference type="PROSITE" id="PS50238"/>
    </source>
</evidence>
<feature type="compositionally biased region" description="Polar residues" evidence="3">
    <location>
        <begin position="831"/>
        <end position="844"/>
    </location>
</feature>
<feature type="domain" description="PH" evidence="4">
    <location>
        <begin position="210"/>
        <end position="323"/>
    </location>
</feature>
<feature type="region of interest" description="Disordered" evidence="3">
    <location>
        <begin position="603"/>
        <end position="645"/>
    </location>
</feature>
<keyword evidence="1" id="KW-0343">GTPase activation</keyword>
<evidence type="ECO:0000256" key="2">
    <source>
        <dbReference type="SAM" id="Coils"/>
    </source>
</evidence>
<feature type="region of interest" description="Disordered" evidence="3">
    <location>
        <begin position="775"/>
        <end position="889"/>
    </location>
</feature>
<keyword evidence="2" id="KW-0175">Coiled coil</keyword>
<dbReference type="GO" id="GO:0007165">
    <property type="term" value="P:signal transduction"/>
    <property type="evidence" value="ECO:0007669"/>
    <property type="project" value="InterPro"/>
</dbReference>
<keyword evidence="7" id="KW-1185">Reference proteome</keyword>
<dbReference type="SUPFAM" id="SSF50729">
    <property type="entry name" value="PH domain-like"/>
    <property type="match status" value="2"/>
</dbReference>
<feature type="region of interest" description="Disordered" evidence="3">
    <location>
        <begin position="1"/>
        <end position="97"/>
    </location>
</feature>
<accession>A0A2U1QB63</accession>
<dbReference type="SMART" id="SM00324">
    <property type="entry name" value="RhoGAP"/>
    <property type="match status" value="1"/>
</dbReference>
<feature type="coiled-coil region" evidence="2">
    <location>
        <begin position="656"/>
        <end position="729"/>
    </location>
</feature>
<feature type="compositionally biased region" description="Basic and acidic residues" evidence="3">
    <location>
        <begin position="339"/>
        <end position="358"/>
    </location>
</feature>
<dbReference type="CDD" id="cd00821">
    <property type="entry name" value="PH"/>
    <property type="match status" value="1"/>
</dbReference>
<dbReference type="Pfam" id="PF00169">
    <property type="entry name" value="PH"/>
    <property type="match status" value="2"/>
</dbReference>
<dbReference type="InterPro" id="IPR001849">
    <property type="entry name" value="PH_domain"/>
</dbReference>
<dbReference type="Gene3D" id="2.30.29.30">
    <property type="entry name" value="Pleckstrin-homology domain (PH domain)/Phosphotyrosine-binding domain (PTB)"/>
    <property type="match status" value="2"/>
</dbReference>